<reference evidence="9" key="1">
    <citation type="submission" date="2018-04" db="EMBL/GenBank/DDBJ databases">
        <title>Whole genome sequencing of Hypsizygus marmoreus.</title>
        <authorList>
            <person name="Choi I.-G."/>
            <person name="Min B."/>
            <person name="Kim J.-G."/>
            <person name="Kim S."/>
            <person name="Oh Y.-L."/>
            <person name="Kong W.-S."/>
            <person name="Park H."/>
            <person name="Jeong J."/>
            <person name="Song E.-S."/>
        </authorList>
    </citation>
    <scope>NUCLEOTIDE SEQUENCE [LARGE SCALE GENOMIC DNA]</scope>
    <source>
        <strain evidence="9">51987-8</strain>
    </source>
</reference>
<feature type="short sequence motif" description="Histidine triad motif" evidence="4 7">
    <location>
        <begin position="86"/>
        <end position="90"/>
    </location>
</feature>
<feature type="domain" description="HIT" evidence="8">
    <location>
        <begin position="1"/>
        <end position="102"/>
    </location>
</feature>
<keyword evidence="1" id="KW-0547">Nucleotide-binding</keyword>
<dbReference type="InterPro" id="IPR039383">
    <property type="entry name" value="FHIT"/>
</dbReference>
<feature type="binding site" evidence="5">
    <location>
        <begin position="81"/>
        <end position="84"/>
    </location>
    <ligand>
        <name>substrate</name>
    </ligand>
</feature>
<dbReference type="STRING" id="39966.A0A369K9P1"/>
<keyword evidence="2" id="KW-0378">Hydrolase</keyword>
<feature type="active site" description="Tele-AMP-histidine intermediate" evidence="3">
    <location>
        <position position="88"/>
    </location>
</feature>
<evidence type="ECO:0000313" key="10">
    <source>
        <dbReference type="Proteomes" id="UP000076154"/>
    </source>
</evidence>
<organism evidence="9 10">
    <name type="scientific">Hypsizygus marmoreus</name>
    <name type="common">White beech mushroom</name>
    <name type="synonym">Agaricus marmoreus</name>
    <dbReference type="NCBI Taxonomy" id="39966"/>
    <lineage>
        <taxon>Eukaryota</taxon>
        <taxon>Fungi</taxon>
        <taxon>Dikarya</taxon>
        <taxon>Basidiomycota</taxon>
        <taxon>Agaricomycotina</taxon>
        <taxon>Agaricomycetes</taxon>
        <taxon>Agaricomycetidae</taxon>
        <taxon>Agaricales</taxon>
        <taxon>Tricholomatineae</taxon>
        <taxon>Lyophyllaceae</taxon>
        <taxon>Hypsizygus</taxon>
    </lineage>
</organism>
<dbReference type="InterPro" id="IPR011146">
    <property type="entry name" value="HIT-like"/>
</dbReference>
<dbReference type="InterPro" id="IPR036265">
    <property type="entry name" value="HIT-like_sf"/>
</dbReference>
<dbReference type="InParanoid" id="A0A369K9P1"/>
<gene>
    <name evidence="9" type="primary">aph1</name>
    <name evidence="9" type="ORF">Hypma_015940</name>
</gene>
<dbReference type="Pfam" id="PF01230">
    <property type="entry name" value="HIT"/>
    <property type="match status" value="1"/>
</dbReference>
<proteinExistence type="predicted"/>
<evidence type="ECO:0000256" key="4">
    <source>
        <dbReference type="PIRSR" id="PIRSR601310-3"/>
    </source>
</evidence>
<dbReference type="PANTHER" id="PTHR46243">
    <property type="entry name" value="BIS(5'-ADENOSYL)-TRIPHOSPHATASE"/>
    <property type="match status" value="1"/>
</dbReference>
<keyword evidence="10" id="KW-1185">Reference proteome</keyword>
<feature type="site" description="Important for induction of apoptosis" evidence="6">
    <location>
        <position position="109"/>
    </location>
</feature>
<dbReference type="FunFam" id="3.30.428.10:FF:000011">
    <property type="entry name" value="Fragile histidine triad"/>
    <property type="match status" value="1"/>
</dbReference>
<evidence type="ECO:0000256" key="6">
    <source>
        <dbReference type="PIRSR" id="PIRSR639383-3"/>
    </source>
</evidence>
<dbReference type="FunCoup" id="A0A369K9P1">
    <property type="interactions" value="79"/>
</dbReference>
<dbReference type="AlphaFoldDB" id="A0A369K9P1"/>
<dbReference type="InterPro" id="IPR051884">
    <property type="entry name" value="Bis(5'-adenosyl)-TPase_reg"/>
</dbReference>
<dbReference type="EMBL" id="LUEZ02000010">
    <property type="protein sequence ID" value="RDB28543.1"/>
    <property type="molecule type" value="Genomic_DNA"/>
</dbReference>
<dbReference type="PROSITE" id="PS51084">
    <property type="entry name" value="HIT_2"/>
    <property type="match status" value="1"/>
</dbReference>
<dbReference type="InterPro" id="IPR001310">
    <property type="entry name" value="Histidine_triad_HIT"/>
</dbReference>
<dbReference type="SUPFAM" id="SSF54197">
    <property type="entry name" value="HIT-like"/>
    <property type="match status" value="1"/>
</dbReference>
<feature type="binding site" evidence="5">
    <location>
        <position position="75"/>
    </location>
    <ligand>
        <name>substrate</name>
    </ligand>
</feature>
<dbReference type="GO" id="GO:0000166">
    <property type="term" value="F:nucleotide binding"/>
    <property type="evidence" value="ECO:0007669"/>
    <property type="project" value="UniProtKB-KW"/>
</dbReference>
<name>A0A369K9P1_HYPMA</name>
<evidence type="ECO:0000313" key="9">
    <source>
        <dbReference type="EMBL" id="RDB28543.1"/>
    </source>
</evidence>
<evidence type="ECO:0000256" key="1">
    <source>
        <dbReference type="ARBA" id="ARBA00022741"/>
    </source>
</evidence>
<evidence type="ECO:0000256" key="7">
    <source>
        <dbReference type="PROSITE-ProRule" id="PRU00464"/>
    </source>
</evidence>
<evidence type="ECO:0000256" key="3">
    <source>
        <dbReference type="PIRSR" id="PIRSR601310-1"/>
    </source>
</evidence>
<dbReference type="CDD" id="cd01275">
    <property type="entry name" value="FHIT"/>
    <property type="match status" value="1"/>
</dbReference>
<dbReference type="Gene3D" id="3.30.428.10">
    <property type="entry name" value="HIT-like"/>
    <property type="match status" value="1"/>
</dbReference>
<dbReference type="PROSITE" id="PS00892">
    <property type="entry name" value="HIT_1"/>
    <property type="match status" value="1"/>
</dbReference>
<sequence length="168" mass="18913">MEVTRQAFYHSALSYAIVNLKPIVPGHVLVIPNRPVPRLSDLNDSELSSLMISVRRVGRVIERAYGGDGLTIACQDGQAAGQSVPHVHFHLMPRKFKGDRFSENNDEIYSTLEASEVSLPSHFHAAHAEPLKVDADEDRLPRSLEEMEKEAIWLKGFFSEESTRVYLE</sequence>
<accession>A0A369K9P1</accession>
<feature type="binding site" evidence="5">
    <location>
        <position position="90"/>
    </location>
    <ligand>
        <name>substrate</name>
    </ligand>
</feature>
<evidence type="ECO:0000259" key="8">
    <source>
        <dbReference type="PROSITE" id="PS51084"/>
    </source>
</evidence>
<dbReference type="OrthoDB" id="680339at2759"/>
<dbReference type="InterPro" id="IPR019808">
    <property type="entry name" value="Histidine_triad_CS"/>
</dbReference>
<evidence type="ECO:0000256" key="5">
    <source>
        <dbReference type="PIRSR" id="PIRSR639383-2"/>
    </source>
</evidence>
<dbReference type="GO" id="GO:0016787">
    <property type="term" value="F:hydrolase activity"/>
    <property type="evidence" value="ECO:0007669"/>
    <property type="project" value="UniProtKB-KW"/>
</dbReference>
<protein>
    <submittedName>
        <fullName evidence="9">Bis(5'-nucleosyl)-tetraphosphatase [asymmetrical]</fullName>
    </submittedName>
</protein>
<feature type="binding site" evidence="5">
    <location>
        <position position="19"/>
    </location>
    <ligand>
        <name>substrate</name>
    </ligand>
</feature>
<comment type="caution">
    <text evidence="9">The sequence shown here is derived from an EMBL/GenBank/DDBJ whole genome shotgun (WGS) entry which is preliminary data.</text>
</comment>
<dbReference type="Proteomes" id="UP000076154">
    <property type="component" value="Unassembled WGS sequence"/>
</dbReference>
<dbReference type="PRINTS" id="PR00332">
    <property type="entry name" value="HISTRIAD"/>
</dbReference>
<dbReference type="PANTHER" id="PTHR46243:SF1">
    <property type="entry name" value="BIS(5'-ADENOSYL)-TRIPHOSPHATASE"/>
    <property type="match status" value="1"/>
</dbReference>
<evidence type="ECO:0000256" key="2">
    <source>
        <dbReference type="ARBA" id="ARBA00022801"/>
    </source>
</evidence>